<organism evidence="1 2">
    <name type="scientific">Streptomyces griseochromogenes</name>
    <dbReference type="NCBI Taxonomy" id="68214"/>
    <lineage>
        <taxon>Bacteria</taxon>
        <taxon>Bacillati</taxon>
        <taxon>Actinomycetota</taxon>
        <taxon>Actinomycetes</taxon>
        <taxon>Kitasatosporales</taxon>
        <taxon>Streptomycetaceae</taxon>
        <taxon>Streptomyces</taxon>
    </lineage>
</organism>
<name>A0ABS4LTB5_9ACTN</name>
<evidence type="ECO:0000313" key="2">
    <source>
        <dbReference type="Proteomes" id="UP001519309"/>
    </source>
</evidence>
<comment type="caution">
    <text evidence="1">The sequence shown here is derived from an EMBL/GenBank/DDBJ whole genome shotgun (WGS) entry which is preliminary data.</text>
</comment>
<gene>
    <name evidence="1" type="ORF">J2Z21_003569</name>
</gene>
<accession>A0ABS4LTB5</accession>
<evidence type="ECO:0000313" key="1">
    <source>
        <dbReference type="EMBL" id="MBP2050630.1"/>
    </source>
</evidence>
<dbReference type="EMBL" id="JAGGLP010000006">
    <property type="protein sequence ID" value="MBP2050630.1"/>
    <property type="molecule type" value="Genomic_DNA"/>
</dbReference>
<proteinExistence type="predicted"/>
<reference evidence="1 2" key="1">
    <citation type="submission" date="2021-03" db="EMBL/GenBank/DDBJ databases">
        <title>Genomic Encyclopedia of Type Strains, Phase IV (KMG-IV): sequencing the most valuable type-strain genomes for metagenomic binning, comparative biology and taxonomic classification.</title>
        <authorList>
            <person name="Goeker M."/>
        </authorList>
    </citation>
    <scope>NUCLEOTIDE SEQUENCE [LARGE SCALE GENOMIC DNA]</scope>
    <source>
        <strain evidence="1 2">DSM 40499</strain>
    </source>
</reference>
<sequence>MPARGIVMVAGPGVRGGLDVPLVPRGRPLVRAVRRRVRAVRRPVPEG</sequence>
<dbReference type="Proteomes" id="UP001519309">
    <property type="component" value="Unassembled WGS sequence"/>
</dbReference>
<protein>
    <submittedName>
        <fullName evidence="1">Uncharacterized protein</fullName>
    </submittedName>
</protein>
<keyword evidence="2" id="KW-1185">Reference proteome</keyword>
<dbReference type="RefSeq" id="WP_208870530.1">
    <property type="nucleotide sequence ID" value="NZ_CP016279.1"/>
</dbReference>